<dbReference type="WBParaSite" id="TASK_0001031901-mRNA-1">
    <property type="protein sequence ID" value="TASK_0001031901-mRNA-1"/>
    <property type="gene ID" value="TASK_0001031901"/>
</dbReference>
<gene>
    <name evidence="2" type="ORF">TASK_LOCUS10320</name>
</gene>
<dbReference type="AlphaFoldDB" id="A0A0R3WHH6"/>
<organism evidence="4">
    <name type="scientific">Taenia asiatica</name>
    <name type="common">Asian tapeworm</name>
    <dbReference type="NCBI Taxonomy" id="60517"/>
    <lineage>
        <taxon>Eukaryota</taxon>
        <taxon>Metazoa</taxon>
        <taxon>Spiralia</taxon>
        <taxon>Lophotrochozoa</taxon>
        <taxon>Platyhelminthes</taxon>
        <taxon>Cestoda</taxon>
        <taxon>Eucestoda</taxon>
        <taxon>Cyclophyllidea</taxon>
        <taxon>Taeniidae</taxon>
        <taxon>Taenia</taxon>
    </lineage>
</organism>
<feature type="compositionally biased region" description="Acidic residues" evidence="1">
    <location>
        <begin position="44"/>
        <end position="59"/>
    </location>
</feature>
<feature type="region of interest" description="Disordered" evidence="1">
    <location>
        <begin position="30"/>
        <end position="66"/>
    </location>
</feature>
<name>A0A0R3WHH6_TAEAS</name>
<dbReference type="EMBL" id="UYRS01022767">
    <property type="protein sequence ID" value="VDK51831.1"/>
    <property type="molecule type" value="Genomic_DNA"/>
</dbReference>
<proteinExistence type="predicted"/>
<evidence type="ECO:0000313" key="3">
    <source>
        <dbReference type="Proteomes" id="UP000282613"/>
    </source>
</evidence>
<protein>
    <submittedName>
        <fullName evidence="2 4">Uncharacterized protein</fullName>
    </submittedName>
</protein>
<dbReference type="Proteomes" id="UP000282613">
    <property type="component" value="Unassembled WGS sequence"/>
</dbReference>
<reference evidence="4" key="1">
    <citation type="submission" date="2017-02" db="UniProtKB">
        <authorList>
            <consortium name="WormBaseParasite"/>
        </authorList>
    </citation>
    <scope>IDENTIFICATION</scope>
</reference>
<evidence type="ECO:0000313" key="4">
    <source>
        <dbReference type="WBParaSite" id="TASK_0001031901-mRNA-1"/>
    </source>
</evidence>
<evidence type="ECO:0000313" key="2">
    <source>
        <dbReference type="EMBL" id="VDK51831.1"/>
    </source>
</evidence>
<reference evidence="2 3" key="2">
    <citation type="submission" date="2018-11" db="EMBL/GenBank/DDBJ databases">
        <authorList>
            <consortium name="Pathogen Informatics"/>
        </authorList>
    </citation>
    <scope>NUCLEOTIDE SEQUENCE [LARGE SCALE GENOMIC DNA]</scope>
</reference>
<accession>A0A0R3WHH6</accession>
<sequence>MFRCREDDDRGRPPTPLLFFWLQYDEEVEWVEEEQQQEQREENEKDEEDEEEKEEEDAEGERRAAW</sequence>
<keyword evidence="3" id="KW-1185">Reference proteome</keyword>
<evidence type="ECO:0000256" key="1">
    <source>
        <dbReference type="SAM" id="MobiDB-lite"/>
    </source>
</evidence>